<dbReference type="GO" id="GO:0033499">
    <property type="term" value="P:galactose catabolic process via UDP-galactose, Leloir pathway"/>
    <property type="evidence" value="ECO:0007669"/>
    <property type="project" value="TreeGrafter"/>
</dbReference>
<dbReference type="OrthoDB" id="3505012at2"/>
<protein>
    <recommendedName>
        <fullName evidence="3">UDP-glucose 4-epimerase</fullName>
    </recommendedName>
    <alternativeName>
        <fullName evidence="5">Galactowaldenase</fullName>
    </alternativeName>
    <alternativeName>
        <fullName evidence="4">UDP-galactose 4-epimerase</fullName>
    </alternativeName>
</protein>
<sequence length="331" mass="34471" precursor="true">MRVLVTGASGFIGGVVTDALAADGHAVTAMVRDHSSAPVFAPGVEVVAADLLDPRQLAAAGVNRGFDGVCHLAALTRVRESRMAPLRYFQANLTGTVNLLTALEIGTERTGVAPAFVFGSSCAVYGDVDLTGVPESRPPDPSNPYGASKLAAERLLSHQAGTGLIGAVILRSFNVAGAVEGHYDRDDSRIIPAAIAVASGRRDVFRVNGDGQALREYVHVGDMAAAYHAALMAATPGRCSVFNVGSGVGVSIIDVLTAVGRASGRPVRRIHCPPVPEPKALIGDSRRIRTELGWGSPRSSIDQIVSDAWRFGRASGGTGVPPRQRNVPIIT</sequence>
<reference evidence="7 8" key="2">
    <citation type="journal article" date="2016" name="Genome Announc.">
        <title>Permanent Draft Genome Sequences for Two Variants of Frankia sp. Strain CpI1, the First Frankia Strain Isolated from Root Nodules of Comptonia peregrina.</title>
        <authorList>
            <person name="Oshone R."/>
            <person name="Hurst S.G.IV."/>
            <person name="Abebe-Akele F."/>
            <person name="Simpson S."/>
            <person name="Morris K."/>
            <person name="Thomas W.K."/>
            <person name="Tisa L.S."/>
        </authorList>
    </citation>
    <scope>NUCLEOTIDE SEQUENCE [LARGE SCALE GENOMIC DNA]</scope>
    <source>
        <strain evidence="8">CpI1-S</strain>
    </source>
</reference>
<dbReference type="GO" id="GO:0016853">
    <property type="term" value="F:isomerase activity"/>
    <property type="evidence" value="ECO:0007669"/>
    <property type="project" value="UniProtKB-KW"/>
</dbReference>
<evidence type="ECO:0000256" key="5">
    <source>
        <dbReference type="ARBA" id="ARBA00033067"/>
    </source>
</evidence>
<accession>A0A0D8BIV9</accession>
<feature type="domain" description="NAD-dependent epimerase/dehydratase" evidence="6">
    <location>
        <begin position="3"/>
        <end position="245"/>
    </location>
</feature>
<dbReference type="AlphaFoldDB" id="A0A0D8BIV9"/>
<evidence type="ECO:0000256" key="3">
    <source>
        <dbReference type="ARBA" id="ARBA00018569"/>
    </source>
</evidence>
<dbReference type="Proteomes" id="UP000032545">
    <property type="component" value="Unassembled WGS sequence"/>
</dbReference>
<evidence type="ECO:0000259" key="6">
    <source>
        <dbReference type="Pfam" id="PF01370"/>
    </source>
</evidence>
<dbReference type="SUPFAM" id="SSF51735">
    <property type="entry name" value="NAD(P)-binding Rossmann-fold domains"/>
    <property type="match status" value="1"/>
</dbReference>
<name>A0A0D8BIV9_9ACTN</name>
<dbReference type="PATRIC" id="fig|1502723.3.peg.6577"/>
<reference evidence="8" key="1">
    <citation type="submission" date="2015-02" db="EMBL/GenBank/DDBJ databases">
        <title>Draft Genome of Frankia sp. CpI1-S.</title>
        <authorList>
            <person name="Oshone R.T."/>
            <person name="Ngom M."/>
            <person name="Ghodhbane-Gtari F."/>
            <person name="Gtari M."/>
            <person name="Morris K."/>
            <person name="Thomas K."/>
            <person name="Sen A."/>
            <person name="Tisa L.S."/>
        </authorList>
    </citation>
    <scope>NUCLEOTIDE SEQUENCE [LARGE SCALE GENOMIC DNA]</scope>
    <source>
        <strain evidence="8">CpI1-S</strain>
    </source>
</reference>
<evidence type="ECO:0000256" key="2">
    <source>
        <dbReference type="ARBA" id="ARBA00007637"/>
    </source>
</evidence>
<dbReference type="PANTHER" id="PTHR43725:SF53">
    <property type="entry name" value="UDP-ARABINOSE 4-EPIMERASE 1"/>
    <property type="match status" value="1"/>
</dbReference>
<proteinExistence type="inferred from homology"/>
<dbReference type="Gene3D" id="3.40.50.720">
    <property type="entry name" value="NAD(P)-binding Rossmann-like Domain"/>
    <property type="match status" value="1"/>
</dbReference>
<comment type="pathway">
    <text evidence="1">Carbohydrate metabolism; galactose metabolism.</text>
</comment>
<dbReference type="InterPro" id="IPR036291">
    <property type="entry name" value="NAD(P)-bd_dom_sf"/>
</dbReference>
<dbReference type="Gene3D" id="3.90.25.10">
    <property type="entry name" value="UDP-galactose 4-epimerase, domain 1"/>
    <property type="match status" value="1"/>
</dbReference>
<organism evidence="7 8">
    <name type="scientific">Frankia torreyi</name>
    <dbReference type="NCBI Taxonomy" id="1856"/>
    <lineage>
        <taxon>Bacteria</taxon>
        <taxon>Bacillati</taxon>
        <taxon>Actinomycetota</taxon>
        <taxon>Actinomycetes</taxon>
        <taxon>Frankiales</taxon>
        <taxon>Frankiaceae</taxon>
        <taxon>Frankia</taxon>
    </lineage>
</organism>
<dbReference type="PANTHER" id="PTHR43725">
    <property type="entry name" value="UDP-GLUCOSE 4-EPIMERASE"/>
    <property type="match status" value="1"/>
</dbReference>
<dbReference type="RefSeq" id="WP_044884382.1">
    <property type="nucleotide sequence ID" value="NZ_JYFN01000009.1"/>
</dbReference>
<evidence type="ECO:0000313" key="7">
    <source>
        <dbReference type="EMBL" id="KJE24010.1"/>
    </source>
</evidence>
<comment type="caution">
    <text evidence="7">The sequence shown here is derived from an EMBL/GenBank/DDBJ whole genome shotgun (WGS) entry which is preliminary data.</text>
</comment>
<dbReference type="Pfam" id="PF01370">
    <property type="entry name" value="Epimerase"/>
    <property type="match status" value="1"/>
</dbReference>
<dbReference type="EMBL" id="JYFN01000009">
    <property type="protein sequence ID" value="KJE24010.1"/>
    <property type="molecule type" value="Genomic_DNA"/>
</dbReference>
<gene>
    <name evidence="7" type="ORF">FF36_01699</name>
</gene>
<keyword evidence="7" id="KW-0413">Isomerase</keyword>
<evidence type="ECO:0000313" key="8">
    <source>
        <dbReference type="Proteomes" id="UP000032545"/>
    </source>
</evidence>
<comment type="similarity">
    <text evidence="2">Belongs to the NAD(P)-dependent epimerase/dehydratase family.</text>
</comment>
<evidence type="ECO:0000256" key="1">
    <source>
        <dbReference type="ARBA" id="ARBA00004947"/>
    </source>
</evidence>
<dbReference type="InterPro" id="IPR001509">
    <property type="entry name" value="Epimerase_deHydtase"/>
</dbReference>
<evidence type="ECO:0000256" key="4">
    <source>
        <dbReference type="ARBA" id="ARBA00031367"/>
    </source>
</evidence>
<keyword evidence="8" id="KW-1185">Reference proteome</keyword>